<sequence>MKMDYVYTYGDIIVSNYEFIKINDLKIERRINEHAKLYIKGIIDANQGDKYVESANDESFIKISIKDDKNNIKDLFQGLITNISINMLNDIRILEIEALSQTFLMDIKEKNRTFQNGNSTYRDVINTVNLDYDNVQILDDITTTSKIDTFIVQYKETDWEFIKRLASYFNVWIVPECQLGDIKYSIGRCERVTTYSLDEFNYSIKKELREYKVKEAKGIDDLDDMNLITYEVVTNKILNLCESITFKGRNLYVYEVEIEMHNSIISNKYKLRDEKGMKIGRIYNNKIVGISLSGTILDTKNDVVKVNLEIDGCKNSGTERWFSYSTVFSSEDGTGWYCMPEKGDAIRLYFPDNIEKNAYVTSSVNLKSRDTEKRGDPSVKSISTKYGKQLVMEPGAVNIMGGNGMMVKMSDDGGIEIISNKKIILDAQDDIEINGKAKVSISGDSGVDLTQNSANLSIKDDVTMSGGKVKIE</sequence>
<reference evidence="1 2" key="1">
    <citation type="submission" date="2021-07" db="EMBL/GenBank/DDBJ databases">
        <title>Clostridium weizhouense sp. nov., an anaerobic bacterium isolated from activated sludge of Petroleum wastewater.</title>
        <authorList>
            <person name="Li Q."/>
        </authorList>
    </citation>
    <scope>NUCLEOTIDE SEQUENCE [LARGE SCALE GENOMIC DNA]</scope>
    <source>
        <strain evidence="1 2">YB-6</strain>
    </source>
</reference>
<dbReference type="Gene3D" id="3.55.50.10">
    <property type="entry name" value="Baseplate protein-like domains"/>
    <property type="match status" value="1"/>
</dbReference>
<evidence type="ECO:0000313" key="2">
    <source>
        <dbReference type="Proteomes" id="UP001519921"/>
    </source>
</evidence>
<organism evidence="1 2">
    <name type="scientific">Clostridium weizhouense</name>
    <dbReference type="NCBI Taxonomy" id="2859781"/>
    <lineage>
        <taxon>Bacteria</taxon>
        <taxon>Bacillati</taxon>
        <taxon>Bacillota</taxon>
        <taxon>Clostridia</taxon>
        <taxon>Eubacteriales</taxon>
        <taxon>Clostridiaceae</taxon>
        <taxon>Clostridium</taxon>
    </lineage>
</organism>
<name>A0ABS7AM05_9CLOT</name>
<evidence type="ECO:0000313" key="1">
    <source>
        <dbReference type="EMBL" id="MBW6409683.1"/>
    </source>
</evidence>
<gene>
    <name evidence="1" type="ORF">KYD98_06240</name>
</gene>
<comment type="caution">
    <text evidence="1">The sequence shown here is derived from an EMBL/GenBank/DDBJ whole genome shotgun (WGS) entry which is preliminary data.</text>
</comment>
<protein>
    <submittedName>
        <fullName evidence="1">Phage tail protein</fullName>
    </submittedName>
</protein>
<proteinExistence type="predicted"/>
<dbReference type="SUPFAM" id="SSF69279">
    <property type="entry name" value="Phage tail proteins"/>
    <property type="match status" value="1"/>
</dbReference>
<dbReference type="EMBL" id="JAHXPT010000004">
    <property type="protein sequence ID" value="MBW6409683.1"/>
    <property type="molecule type" value="Genomic_DNA"/>
</dbReference>
<dbReference type="RefSeq" id="WP_219779052.1">
    <property type="nucleotide sequence ID" value="NZ_JAHXPT010000004.1"/>
</dbReference>
<dbReference type="Proteomes" id="UP001519921">
    <property type="component" value="Unassembled WGS sequence"/>
</dbReference>
<accession>A0ABS7AM05</accession>
<keyword evidence="2" id="KW-1185">Reference proteome</keyword>